<comment type="caution">
    <text evidence="1">The sequence shown here is derived from an EMBL/GenBank/DDBJ whole genome shotgun (WGS) entry which is preliminary data.</text>
</comment>
<organism evidence="1 2">
    <name type="scientific">Oryza meyeriana var. granulata</name>
    <dbReference type="NCBI Taxonomy" id="110450"/>
    <lineage>
        <taxon>Eukaryota</taxon>
        <taxon>Viridiplantae</taxon>
        <taxon>Streptophyta</taxon>
        <taxon>Embryophyta</taxon>
        <taxon>Tracheophyta</taxon>
        <taxon>Spermatophyta</taxon>
        <taxon>Magnoliopsida</taxon>
        <taxon>Liliopsida</taxon>
        <taxon>Poales</taxon>
        <taxon>Poaceae</taxon>
        <taxon>BOP clade</taxon>
        <taxon>Oryzoideae</taxon>
        <taxon>Oryzeae</taxon>
        <taxon>Oryzinae</taxon>
        <taxon>Oryza</taxon>
        <taxon>Oryza meyeriana</taxon>
    </lineage>
</organism>
<sequence length="215" mass="22210">MWGAKTDLSPLERSAGLRHRGMLGGLYVAKRLSGKGVELDIVFCCALPMRRERELLVRGWAWPGPGPKKKWVGGRGPHVGERKGGWRLGPGCRVYRVRGGGSEAVGWGSAATESRRRGKGGEIARGPGCQGHLFFYLGSAEQSGEQGRVRRKLGGAVELGGVSSGAAGMERCGEKGALGAGFIGGGGDGVATSPAFRGRRGGAGLIQLAASSKAG</sequence>
<gene>
    <name evidence="1" type="ORF">E2562_037026</name>
</gene>
<evidence type="ECO:0000313" key="1">
    <source>
        <dbReference type="EMBL" id="KAF0909512.1"/>
    </source>
</evidence>
<evidence type="ECO:0000313" key="2">
    <source>
        <dbReference type="Proteomes" id="UP000479710"/>
    </source>
</evidence>
<proteinExistence type="predicted"/>
<reference evidence="1 2" key="1">
    <citation type="submission" date="2019-11" db="EMBL/GenBank/DDBJ databases">
        <title>Whole genome sequence of Oryza granulata.</title>
        <authorList>
            <person name="Li W."/>
        </authorList>
    </citation>
    <scope>NUCLEOTIDE SEQUENCE [LARGE SCALE GENOMIC DNA]</scope>
    <source>
        <strain evidence="2">cv. Menghai</strain>
        <tissue evidence="1">Leaf</tissue>
    </source>
</reference>
<protein>
    <submittedName>
        <fullName evidence="1">Uncharacterized protein</fullName>
    </submittedName>
</protein>
<name>A0A6G1DB58_9ORYZ</name>
<keyword evidence="2" id="KW-1185">Reference proteome</keyword>
<dbReference type="Proteomes" id="UP000479710">
    <property type="component" value="Unassembled WGS sequence"/>
</dbReference>
<dbReference type="AlphaFoldDB" id="A0A6G1DB58"/>
<accession>A0A6G1DB58</accession>
<dbReference type="EMBL" id="SPHZ02000007">
    <property type="protein sequence ID" value="KAF0909512.1"/>
    <property type="molecule type" value="Genomic_DNA"/>
</dbReference>